<gene>
    <name evidence="1" type="ORF">NAEGRDRAFT_75238</name>
</gene>
<dbReference type="GeneID" id="8857168"/>
<dbReference type="OMA" id="ISGWHEN"/>
<dbReference type="OrthoDB" id="10385462at2759"/>
<name>D2W1J0_NAEGR</name>
<dbReference type="EMBL" id="GG738922">
    <property type="protein sequence ID" value="EFC37099.1"/>
    <property type="molecule type" value="Genomic_DNA"/>
</dbReference>
<dbReference type="InParanoid" id="D2W1J0"/>
<dbReference type="Proteomes" id="UP000006671">
    <property type="component" value="Unassembled WGS sequence"/>
</dbReference>
<sequence length="254" mass="29663">MKDFVLKLLSEEEFIHEDYTKYSEKGGVVGISLYSPCELLKKLLKFYHCNNEKGIVKENLIISLHKFMLMKHVCSQLGNPYNYYDASQVLILLSKSEVSFDWKSTIVYKISDFRHSKRMNIGNAFLSMLNNFKQLTSNRKLPKYVSLSFNNEIVISFNETLQNAEPEEGWENIFKDCSSPPYGMQDASKETQNLIEYLYGNNSEHYSWNHYLQNGDETWSRYWCTGMEFWGCHAMTSYNYDKEVFIVASASTSD</sequence>
<dbReference type="AlphaFoldDB" id="D2W1J0"/>
<protein>
    <submittedName>
        <fullName evidence="1">Predicted protein</fullName>
    </submittedName>
</protein>
<dbReference type="VEuPathDB" id="AmoebaDB:NAEGRDRAFT_75238"/>
<keyword evidence="2" id="KW-1185">Reference proteome</keyword>
<proteinExistence type="predicted"/>
<dbReference type="KEGG" id="ngr:NAEGRDRAFT_75238"/>
<reference evidence="1 2" key="1">
    <citation type="journal article" date="2010" name="Cell">
        <title>The genome of Naegleria gruberi illuminates early eukaryotic versatility.</title>
        <authorList>
            <person name="Fritz-Laylin L.K."/>
            <person name="Prochnik S.E."/>
            <person name="Ginger M.L."/>
            <person name="Dacks J.B."/>
            <person name="Carpenter M.L."/>
            <person name="Field M.C."/>
            <person name="Kuo A."/>
            <person name="Paredez A."/>
            <person name="Chapman J."/>
            <person name="Pham J."/>
            <person name="Shu S."/>
            <person name="Neupane R."/>
            <person name="Cipriano M."/>
            <person name="Mancuso J."/>
            <person name="Tu H."/>
            <person name="Salamov A."/>
            <person name="Lindquist E."/>
            <person name="Shapiro H."/>
            <person name="Lucas S."/>
            <person name="Grigoriev I.V."/>
            <person name="Cande W.Z."/>
            <person name="Fulton C."/>
            <person name="Rokhsar D.S."/>
            <person name="Dawson S.C."/>
        </authorList>
    </citation>
    <scope>NUCLEOTIDE SEQUENCE [LARGE SCALE GENOMIC DNA]</scope>
    <source>
        <strain evidence="1 2">NEG-M</strain>
    </source>
</reference>
<evidence type="ECO:0000313" key="1">
    <source>
        <dbReference type="EMBL" id="EFC37099.1"/>
    </source>
</evidence>
<dbReference type="RefSeq" id="XP_002669843.1">
    <property type="nucleotide sequence ID" value="XM_002669797.1"/>
</dbReference>
<organism evidence="2">
    <name type="scientific">Naegleria gruberi</name>
    <name type="common">Amoeba</name>
    <dbReference type="NCBI Taxonomy" id="5762"/>
    <lineage>
        <taxon>Eukaryota</taxon>
        <taxon>Discoba</taxon>
        <taxon>Heterolobosea</taxon>
        <taxon>Tetramitia</taxon>
        <taxon>Eutetramitia</taxon>
        <taxon>Vahlkampfiidae</taxon>
        <taxon>Naegleria</taxon>
    </lineage>
</organism>
<accession>D2W1J0</accession>
<evidence type="ECO:0000313" key="2">
    <source>
        <dbReference type="Proteomes" id="UP000006671"/>
    </source>
</evidence>